<dbReference type="AlphaFoldDB" id="A0A4P9Y7E8"/>
<protein>
    <submittedName>
        <fullName evidence="2">Uncharacterized protein</fullName>
    </submittedName>
</protein>
<dbReference type="Proteomes" id="UP000267251">
    <property type="component" value="Unassembled WGS sequence"/>
</dbReference>
<reference evidence="3" key="1">
    <citation type="journal article" date="2018" name="Nat. Microbiol.">
        <title>Leveraging single-cell genomics to expand the fungal tree of life.</title>
        <authorList>
            <person name="Ahrendt S.R."/>
            <person name="Quandt C.A."/>
            <person name="Ciobanu D."/>
            <person name="Clum A."/>
            <person name="Salamov A."/>
            <person name="Andreopoulos B."/>
            <person name="Cheng J.F."/>
            <person name="Woyke T."/>
            <person name="Pelin A."/>
            <person name="Henrissat B."/>
            <person name="Reynolds N.K."/>
            <person name="Benny G.L."/>
            <person name="Smith M.E."/>
            <person name="James T.Y."/>
            <person name="Grigoriev I.V."/>
        </authorList>
    </citation>
    <scope>NUCLEOTIDE SEQUENCE [LARGE SCALE GENOMIC DNA]</scope>
</reference>
<gene>
    <name evidence="2" type="ORF">BJ684DRAFT_15042</name>
</gene>
<dbReference type="EMBL" id="KZ987808">
    <property type="protein sequence ID" value="RKP14654.1"/>
    <property type="molecule type" value="Genomic_DNA"/>
</dbReference>
<dbReference type="OrthoDB" id="2387925at2759"/>
<organism evidence="2 3">
    <name type="scientific">Piptocephalis cylindrospora</name>
    <dbReference type="NCBI Taxonomy" id="1907219"/>
    <lineage>
        <taxon>Eukaryota</taxon>
        <taxon>Fungi</taxon>
        <taxon>Fungi incertae sedis</taxon>
        <taxon>Zoopagomycota</taxon>
        <taxon>Zoopagomycotina</taxon>
        <taxon>Zoopagomycetes</taxon>
        <taxon>Zoopagales</taxon>
        <taxon>Piptocephalidaceae</taxon>
        <taxon>Piptocephalis</taxon>
    </lineage>
</organism>
<evidence type="ECO:0000256" key="1">
    <source>
        <dbReference type="SAM" id="MobiDB-lite"/>
    </source>
</evidence>
<evidence type="ECO:0000313" key="2">
    <source>
        <dbReference type="EMBL" id="RKP14654.1"/>
    </source>
</evidence>
<accession>A0A4P9Y7E8</accession>
<name>A0A4P9Y7E8_9FUNG</name>
<evidence type="ECO:0000313" key="3">
    <source>
        <dbReference type="Proteomes" id="UP000267251"/>
    </source>
</evidence>
<sequence>MPWFLESPSSSAKRVKTQLDLFGWRDKQGQIVKVASSTSQARVAFPLEGPSSPDLSSALPGSEEGTKGVSDAILSLLSQDLQDLGRAGDLLVTWRSPSPLQVTQEGNAGRIRLARKGEVPRSTIQRLFAQSIREVEPRLEEEIIQTQIQGIPERWELYQDFALLSPTAFLNPPIDERFQPLAITWISRVLGVGHLARKSAIPKDDPLRRPRLIPLLGTFSHIPPSSLAGMARVCIHAINETPSKILGYSFIYDTHLLFIPPPTLYIGHPMPNTRRPPFDPFKPSYLDPPSCRGGVSMLQMTL</sequence>
<feature type="region of interest" description="Disordered" evidence="1">
    <location>
        <begin position="45"/>
        <end position="66"/>
    </location>
</feature>
<keyword evidence="3" id="KW-1185">Reference proteome</keyword>
<proteinExistence type="predicted"/>